<feature type="compositionally biased region" description="Polar residues" evidence="1">
    <location>
        <begin position="202"/>
        <end position="214"/>
    </location>
</feature>
<evidence type="ECO:0000313" key="2">
    <source>
        <dbReference type="EMBL" id="EFH79648.1"/>
    </source>
</evidence>
<gene>
    <name evidence="2" type="ORF">Krac_0126</name>
</gene>
<dbReference type="SUPFAM" id="SSF46785">
    <property type="entry name" value="Winged helix' DNA-binding domain"/>
    <property type="match status" value="1"/>
</dbReference>
<dbReference type="OrthoDB" id="1809914at2"/>
<dbReference type="RefSeq" id="WP_007923635.1">
    <property type="nucleotide sequence ID" value="NZ_ADVG01000006.1"/>
</dbReference>
<evidence type="ECO:0000313" key="3">
    <source>
        <dbReference type="Proteomes" id="UP000004508"/>
    </source>
</evidence>
<proteinExistence type="predicted"/>
<dbReference type="InterPro" id="IPR036390">
    <property type="entry name" value="WH_DNA-bd_sf"/>
</dbReference>
<comment type="caution">
    <text evidence="2">The sequence shown here is derived from an EMBL/GenBank/DDBJ whole genome shotgun (WGS) entry which is preliminary data.</text>
</comment>
<accession>D6U8T8</accession>
<dbReference type="AlphaFoldDB" id="D6U8T8"/>
<keyword evidence="3" id="KW-1185">Reference proteome</keyword>
<feature type="region of interest" description="Disordered" evidence="1">
    <location>
        <begin position="417"/>
        <end position="506"/>
    </location>
</feature>
<dbReference type="InParanoid" id="D6U8T8"/>
<organism evidence="2 3">
    <name type="scientific">Ktedonobacter racemifer DSM 44963</name>
    <dbReference type="NCBI Taxonomy" id="485913"/>
    <lineage>
        <taxon>Bacteria</taxon>
        <taxon>Bacillati</taxon>
        <taxon>Chloroflexota</taxon>
        <taxon>Ktedonobacteria</taxon>
        <taxon>Ktedonobacterales</taxon>
        <taxon>Ktedonobacteraceae</taxon>
        <taxon>Ktedonobacter</taxon>
    </lineage>
</organism>
<dbReference type="Gene3D" id="1.10.10.10">
    <property type="entry name" value="Winged helix-like DNA-binding domain superfamily/Winged helix DNA-binding domain"/>
    <property type="match status" value="1"/>
</dbReference>
<evidence type="ECO:0000256" key="1">
    <source>
        <dbReference type="SAM" id="MobiDB-lite"/>
    </source>
</evidence>
<dbReference type="Proteomes" id="UP000004508">
    <property type="component" value="Unassembled WGS sequence"/>
</dbReference>
<sequence length="525" mass="58948">MSSIAALPSTMQGGRLFSVAEFPIATENTTHSHEQQPALDEQSDDQRAYAEFTEALRRELSANWIGGYCQMPDAVRNDPDLGNSAKLVYEQLLSYMWLKTDRCWPSQTTIAEALGISRRTVIRACEELYQRGHIEKWRRGLCRTNVYFVNPISFARSFRRTHREEPSVAVLAADNQARRVDISQLPPAPDPALEHMLQSMCQNDTSGSDTMSHQEVSECHPKHTKSNHIQGKHTLDSSRSARGAEPKKEEFYTRPETIRRDEDITTETGTREPEPATQEPKPENRNTVASQERPAAPPCPIYVETYLARLSERFNDLQPKASRTRAAKLYHRARAAGCLDEYEFVGSTDSPEPYWIAAAEAATVAKLQRPGEAGITKVVKGRKVAMPYFFSCLEGLVGKAEQERAAYDAVIQDLQSQAQAEQLAPEPEAQEPTYQPEQECPRQDDTEAQEPEPTTAPAPSQEPEAQEAEQEAPHQEPEAQEQPYQGGYTVEYQPSQESQRVDLREINPVAADVLARIRARRRGSA</sequence>
<protein>
    <submittedName>
        <fullName evidence="2">Uncharacterized protein</fullName>
    </submittedName>
</protein>
<feature type="region of interest" description="Disordered" evidence="1">
    <location>
        <begin position="202"/>
        <end position="296"/>
    </location>
</feature>
<dbReference type="InterPro" id="IPR036388">
    <property type="entry name" value="WH-like_DNA-bd_sf"/>
</dbReference>
<reference evidence="2 3" key="1">
    <citation type="journal article" date="2011" name="Stand. Genomic Sci.">
        <title>Non-contiguous finished genome sequence and contextual data of the filamentous soil bacterium Ktedonobacter racemifer type strain (SOSP1-21).</title>
        <authorList>
            <person name="Chang Y.J."/>
            <person name="Land M."/>
            <person name="Hauser L."/>
            <person name="Chertkov O."/>
            <person name="Del Rio T.G."/>
            <person name="Nolan M."/>
            <person name="Copeland A."/>
            <person name="Tice H."/>
            <person name="Cheng J.F."/>
            <person name="Lucas S."/>
            <person name="Han C."/>
            <person name="Goodwin L."/>
            <person name="Pitluck S."/>
            <person name="Ivanova N."/>
            <person name="Ovchinikova G."/>
            <person name="Pati A."/>
            <person name="Chen A."/>
            <person name="Palaniappan K."/>
            <person name="Mavromatis K."/>
            <person name="Liolios K."/>
            <person name="Brettin T."/>
            <person name="Fiebig A."/>
            <person name="Rohde M."/>
            <person name="Abt B."/>
            <person name="Goker M."/>
            <person name="Detter J.C."/>
            <person name="Woyke T."/>
            <person name="Bristow J."/>
            <person name="Eisen J.A."/>
            <person name="Markowitz V."/>
            <person name="Hugenholtz P."/>
            <person name="Kyrpides N.C."/>
            <person name="Klenk H.P."/>
            <person name="Lapidus A."/>
        </authorList>
    </citation>
    <scope>NUCLEOTIDE SEQUENCE [LARGE SCALE GENOMIC DNA]</scope>
    <source>
        <strain evidence="3">DSM 44963</strain>
    </source>
</reference>
<feature type="compositionally biased region" description="Basic and acidic residues" evidence="1">
    <location>
        <begin position="242"/>
        <end position="284"/>
    </location>
</feature>
<feature type="compositionally biased region" description="Low complexity" evidence="1">
    <location>
        <begin position="451"/>
        <end position="463"/>
    </location>
</feature>
<name>D6U8T8_KTERA</name>
<feature type="compositionally biased region" description="Low complexity" evidence="1">
    <location>
        <begin position="417"/>
        <end position="432"/>
    </location>
</feature>
<dbReference type="Pfam" id="PF13730">
    <property type="entry name" value="HTH_36"/>
    <property type="match status" value="1"/>
</dbReference>
<dbReference type="EMBL" id="ADVG01000006">
    <property type="protein sequence ID" value="EFH79648.1"/>
    <property type="molecule type" value="Genomic_DNA"/>
</dbReference>